<gene>
    <name evidence="5" type="ORF">AAE021_00665</name>
</gene>
<dbReference type="SUPFAM" id="SSF53822">
    <property type="entry name" value="Periplasmic binding protein-like I"/>
    <property type="match status" value="1"/>
</dbReference>
<dbReference type="Pfam" id="PF00356">
    <property type="entry name" value="LacI"/>
    <property type="match status" value="1"/>
</dbReference>
<dbReference type="Proteomes" id="UP001448858">
    <property type="component" value="Chromosome"/>
</dbReference>
<evidence type="ECO:0000256" key="1">
    <source>
        <dbReference type="ARBA" id="ARBA00023015"/>
    </source>
</evidence>
<dbReference type="SMART" id="SM00354">
    <property type="entry name" value="HTH_LACI"/>
    <property type="match status" value="1"/>
</dbReference>
<dbReference type="InterPro" id="IPR000843">
    <property type="entry name" value="HTH_LacI"/>
</dbReference>
<dbReference type="InterPro" id="IPR010982">
    <property type="entry name" value="Lambda_DNA-bd_dom_sf"/>
</dbReference>
<dbReference type="Gene3D" id="1.10.260.40">
    <property type="entry name" value="lambda repressor-like DNA-binding domains"/>
    <property type="match status" value="1"/>
</dbReference>
<feature type="domain" description="HTH lacI-type" evidence="4">
    <location>
        <begin position="25"/>
        <end position="70"/>
    </location>
</feature>
<dbReference type="InterPro" id="IPR046335">
    <property type="entry name" value="LacI/GalR-like_sensor"/>
</dbReference>
<dbReference type="EMBL" id="CP151657">
    <property type="protein sequence ID" value="WZP16135.1"/>
    <property type="molecule type" value="Genomic_DNA"/>
</dbReference>
<proteinExistence type="predicted"/>
<name>A0ABZ2ZWK7_9MICC</name>
<dbReference type="Pfam" id="PF13377">
    <property type="entry name" value="Peripla_BP_3"/>
    <property type="match status" value="1"/>
</dbReference>
<dbReference type="InterPro" id="IPR028082">
    <property type="entry name" value="Peripla_BP_I"/>
</dbReference>
<dbReference type="Gene3D" id="3.40.50.2300">
    <property type="match status" value="2"/>
</dbReference>
<evidence type="ECO:0000313" key="5">
    <source>
        <dbReference type="EMBL" id="WZP16135.1"/>
    </source>
</evidence>
<accession>A0ABZ2ZWK7</accession>
<reference evidence="5 6" key="1">
    <citation type="submission" date="2024-04" db="EMBL/GenBank/DDBJ databases">
        <title>Arthrobacter sp. from Plains bison fecal sample.</title>
        <authorList>
            <person name="Ruzzini A."/>
        </authorList>
    </citation>
    <scope>NUCLEOTIDE SEQUENCE [LARGE SCALE GENOMIC DNA]</scope>
    <source>
        <strain evidence="5 6">EINP1</strain>
    </source>
</reference>
<dbReference type="SUPFAM" id="SSF47413">
    <property type="entry name" value="lambda repressor-like DNA-binding domains"/>
    <property type="match status" value="1"/>
</dbReference>
<keyword evidence="2 5" id="KW-0238">DNA-binding</keyword>
<protein>
    <submittedName>
        <fullName evidence="5">LacI family DNA-binding transcriptional regulator</fullName>
    </submittedName>
</protein>
<evidence type="ECO:0000313" key="6">
    <source>
        <dbReference type="Proteomes" id="UP001448858"/>
    </source>
</evidence>
<evidence type="ECO:0000256" key="2">
    <source>
        <dbReference type="ARBA" id="ARBA00023125"/>
    </source>
</evidence>
<sequence>MTGRETATAVPDEASAHVPARLSKVSAAAVARACGVSPATVSYVMNGRPGVSAETRRHVVKIANELGFRPAGHGNLPDPLLTRVVGLILPNIVNQMYTGWAQHVITATAAEGFEVFVATTQDDPESLAQIASTLAARNVDGVIIAAALREDSRALRTLRQKRIPYVYLSRRSEHSPGDFVGIDDDAAASALMSHILGHGYTEIATVIGPRFSTASLAREQAFVRTAAAAGISISGDRKISTRLNSDGGLVAAEKLLSSAAPPRAIVCGSDEIAIGVMEHALSLGLRIPEDLAVAAGDGLPHSRSRLIGLTTIVQPVKKMAELAFDLLLDQITTPRSTYAHEVCGHRLHLGTSCGCRPDPPAT</sequence>
<keyword evidence="3" id="KW-0804">Transcription</keyword>
<dbReference type="GO" id="GO:0003677">
    <property type="term" value="F:DNA binding"/>
    <property type="evidence" value="ECO:0007669"/>
    <property type="project" value="UniProtKB-KW"/>
</dbReference>
<dbReference type="CDD" id="cd06267">
    <property type="entry name" value="PBP1_LacI_sugar_binding-like"/>
    <property type="match status" value="1"/>
</dbReference>
<dbReference type="PANTHER" id="PTHR30146">
    <property type="entry name" value="LACI-RELATED TRANSCRIPTIONAL REPRESSOR"/>
    <property type="match status" value="1"/>
</dbReference>
<dbReference type="RefSeq" id="WP_342023782.1">
    <property type="nucleotide sequence ID" value="NZ_CP151657.1"/>
</dbReference>
<keyword evidence="6" id="KW-1185">Reference proteome</keyword>
<dbReference type="CDD" id="cd01392">
    <property type="entry name" value="HTH_LacI"/>
    <property type="match status" value="1"/>
</dbReference>
<evidence type="ECO:0000256" key="3">
    <source>
        <dbReference type="ARBA" id="ARBA00023163"/>
    </source>
</evidence>
<organism evidence="5 6">
    <name type="scientific">Arthrobacter citreus</name>
    <dbReference type="NCBI Taxonomy" id="1670"/>
    <lineage>
        <taxon>Bacteria</taxon>
        <taxon>Bacillati</taxon>
        <taxon>Actinomycetota</taxon>
        <taxon>Actinomycetes</taxon>
        <taxon>Micrococcales</taxon>
        <taxon>Micrococcaceae</taxon>
        <taxon>Arthrobacter</taxon>
    </lineage>
</organism>
<evidence type="ECO:0000259" key="4">
    <source>
        <dbReference type="PROSITE" id="PS50932"/>
    </source>
</evidence>
<dbReference type="PROSITE" id="PS50932">
    <property type="entry name" value="HTH_LACI_2"/>
    <property type="match status" value="1"/>
</dbReference>
<keyword evidence="1" id="KW-0805">Transcription regulation</keyword>
<dbReference type="PANTHER" id="PTHR30146:SF109">
    <property type="entry name" value="HTH-TYPE TRANSCRIPTIONAL REGULATOR GALS"/>
    <property type="match status" value="1"/>
</dbReference>